<feature type="compositionally biased region" description="Polar residues" evidence="5">
    <location>
        <begin position="188"/>
        <end position="198"/>
    </location>
</feature>
<dbReference type="GO" id="GO:0070292">
    <property type="term" value="P:N-acylphosphatidylethanolamine metabolic process"/>
    <property type="evidence" value="ECO:0007669"/>
    <property type="project" value="TreeGrafter"/>
</dbReference>
<evidence type="ECO:0000256" key="2">
    <source>
        <dbReference type="ARBA" id="ARBA00022679"/>
    </source>
</evidence>
<dbReference type="Pfam" id="PF04970">
    <property type="entry name" value="LRAT"/>
    <property type="match status" value="1"/>
</dbReference>
<feature type="region of interest" description="Disordered" evidence="5">
    <location>
        <begin position="152"/>
        <end position="198"/>
    </location>
</feature>
<keyword evidence="2" id="KW-0808">Transferase</keyword>
<dbReference type="GO" id="GO:0005737">
    <property type="term" value="C:cytoplasm"/>
    <property type="evidence" value="ECO:0007669"/>
    <property type="project" value="TreeGrafter"/>
</dbReference>
<proteinExistence type="inferred from homology"/>
<dbReference type="PANTHER" id="PTHR13943">
    <property type="entry name" value="HRAS-LIKE SUPPRESSOR - RELATED"/>
    <property type="match status" value="1"/>
</dbReference>
<feature type="non-terminal residue" evidence="8">
    <location>
        <position position="198"/>
    </location>
</feature>
<dbReference type="Gene3D" id="3.90.1720.10">
    <property type="entry name" value="endopeptidase domain like (from Nostoc punctiforme)"/>
    <property type="match status" value="1"/>
</dbReference>
<dbReference type="STRING" id="9708.A0A2U3VH62"/>
<dbReference type="GeneID" id="101369578"/>
<feature type="compositionally biased region" description="Basic and acidic residues" evidence="5">
    <location>
        <begin position="174"/>
        <end position="187"/>
    </location>
</feature>
<keyword evidence="3" id="KW-0378">Hydrolase</keyword>
<evidence type="ECO:0000256" key="5">
    <source>
        <dbReference type="SAM" id="MobiDB-lite"/>
    </source>
</evidence>
<gene>
    <name evidence="8" type="primary">LOC101369578</name>
</gene>
<dbReference type="AlphaFoldDB" id="A0A2U3VH62"/>
<evidence type="ECO:0000256" key="1">
    <source>
        <dbReference type="ARBA" id="ARBA00007824"/>
    </source>
</evidence>
<dbReference type="InterPro" id="IPR007053">
    <property type="entry name" value="LRAT_dom"/>
</dbReference>
<dbReference type="InterPro" id="IPR051496">
    <property type="entry name" value="H-rev107_PLA/AT"/>
</dbReference>
<sequence length="198" mass="22364">MPSPNVSQFCEEPKPGDLIQIFRIGYEHWAIYVGDGYVIHLTSPSEFPWASSSSMFCVLSNRGVVKRELLWKVVGGCRYKVNNLLDNKYRPRPVNQIIYSAKQKVGQEMEYSLLRRNCEHFVTGLRYGEPESRQEPLRLQLFQVTGVSGCGETGEQQGRHAGLADGQEQDPSDSSDRRPGTRADTASRTRQLQSVAVR</sequence>
<evidence type="ECO:0000256" key="3">
    <source>
        <dbReference type="ARBA" id="ARBA00022801"/>
    </source>
</evidence>
<reference evidence="8" key="1">
    <citation type="submission" date="2025-08" db="UniProtKB">
        <authorList>
            <consortium name="RefSeq"/>
        </authorList>
    </citation>
    <scope>IDENTIFICATION</scope>
</reference>
<dbReference type="GO" id="GO:0016410">
    <property type="term" value="F:N-acyltransferase activity"/>
    <property type="evidence" value="ECO:0007669"/>
    <property type="project" value="TreeGrafter"/>
</dbReference>
<dbReference type="RefSeq" id="XP_004394122.1">
    <property type="nucleotide sequence ID" value="XM_004394065.1"/>
</dbReference>
<dbReference type="PANTHER" id="PTHR13943:SF36">
    <property type="entry name" value="PHOSPHOLIPASE A AND ACYLTRANSFERASE 4"/>
    <property type="match status" value="1"/>
</dbReference>
<dbReference type="GO" id="GO:0004623">
    <property type="term" value="F:phospholipase A2 activity"/>
    <property type="evidence" value="ECO:0007669"/>
    <property type="project" value="TreeGrafter"/>
</dbReference>
<dbReference type="KEGG" id="oro:101369578"/>
<comment type="similarity">
    <text evidence="1">Belongs to the H-rev107 family.</text>
</comment>
<evidence type="ECO:0000256" key="4">
    <source>
        <dbReference type="ARBA" id="ARBA00023098"/>
    </source>
</evidence>
<name>A0A2U3VH62_ODORO</name>
<accession>A0A2U3VH62</accession>
<dbReference type="GO" id="GO:0008970">
    <property type="term" value="F:phospholipase A1 activity"/>
    <property type="evidence" value="ECO:0007669"/>
    <property type="project" value="TreeGrafter"/>
</dbReference>
<feature type="domain" description="LRAT" evidence="6">
    <location>
        <begin position="18"/>
        <end position="134"/>
    </location>
</feature>
<evidence type="ECO:0000259" key="6">
    <source>
        <dbReference type="PROSITE" id="PS51934"/>
    </source>
</evidence>
<keyword evidence="4" id="KW-0443">Lipid metabolism</keyword>
<dbReference type="Proteomes" id="UP000245340">
    <property type="component" value="Unplaced"/>
</dbReference>
<evidence type="ECO:0000313" key="8">
    <source>
        <dbReference type="RefSeq" id="XP_004394122.1"/>
    </source>
</evidence>
<keyword evidence="7" id="KW-1185">Reference proteome</keyword>
<evidence type="ECO:0000313" key="7">
    <source>
        <dbReference type="Proteomes" id="UP000245340"/>
    </source>
</evidence>
<dbReference type="OrthoDB" id="421951at2759"/>
<dbReference type="PROSITE" id="PS51934">
    <property type="entry name" value="LRAT"/>
    <property type="match status" value="1"/>
</dbReference>
<organism evidence="7 8">
    <name type="scientific">Odobenus rosmarus divergens</name>
    <name type="common">Pacific walrus</name>
    <dbReference type="NCBI Taxonomy" id="9708"/>
    <lineage>
        <taxon>Eukaryota</taxon>
        <taxon>Metazoa</taxon>
        <taxon>Chordata</taxon>
        <taxon>Craniata</taxon>
        <taxon>Vertebrata</taxon>
        <taxon>Euteleostomi</taxon>
        <taxon>Mammalia</taxon>
        <taxon>Eutheria</taxon>
        <taxon>Laurasiatheria</taxon>
        <taxon>Carnivora</taxon>
        <taxon>Caniformia</taxon>
        <taxon>Pinnipedia</taxon>
        <taxon>Odobenidae</taxon>
        <taxon>Odobenus</taxon>
    </lineage>
</organism>
<protein>
    <submittedName>
        <fullName evidence="8">Retinoic acid receptor responder protein 3-like</fullName>
    </submittedName>
</protein>
<dbReference type="InParanoid" id="A0A2U3VH62"/>